<organism evidence="16 17">
    <name type="scientific">Brassicogethes aeneus</name>
    <name type="common">Rape pollen beetle</name>
    <name type="synonym">Meligethes aeneus</name>
    <dbReference type="NCBI Taxonomy" id="1431903"/>
    <lineage>
        <taxon>Eukaryota</taxon>
        <taxon>Metazoa</taxon>
        <taxon>Ecdysozoa</taxon>
        <taxon>Arthropoda</taxon>
        <taxon>Hexapoda</taxon>
        <taxon>Insecta</taxon>
        <taxon>Pterygota</taxon>
        <taxon>Neoptera</taxon>
        <taxon>Endopterygota</taxon>
        <taxon>Coleoptera</taxon>
        <taxon>Polyphaga</taxon>
        <taxon>Cucujiformia</taxon>
        <taxon>Nitidulidae</taxon>
        <taxon>Meligethinae</taxon>
        <taxon>Brassicogethes</taxon>
    </lineage>
</organism>
<evidence type="ECO:0000256" key="13">
    <source>
        <dbReference type="SAM" id="Coils"/>
    </source>
</evidence>
<evidence type="ECO:0000256" key="5">
    <source>
        <dbReference type="ARBA" id="ARBA00022824"/>
    </source>
</evidence>
<dbReference type="InterPro" id="IPR036291">
    <property type="entry name" value="NAD(P)-bd_dom_sf"/>
</dbReference>
<dbReference type="CDD" id="cd08939">
    <property type="entry name" value="KDSR-like_SDR_c"/>
    <property type="match status" value="1"/>
</dbReference>
<evidence type="ECO:0000256" key="12">
    <source>
        <dbReference type="ARBA" id="ARBA00048930"/>
    </source>
</evidence>
<keyword evidence="7" id="KW-0746">Sphingolipid metabolism</keyword>
<feature type="coiled-coil region" evidence="13">
    <location>
        <begin position="56"/>
        <end position="86"/>
    </location>
</feature>
<keyword evidence="8" id="KW-0560">Oxidoreductase</keyword>
<keyword evidence="9" id="KW-0443">Lipid metabolism</keyword>
<evidence type="ECO:0000256" key="14">
    <source>
        <dbReference type="SAM" id="Phobius"/>
    </source>
</evidence>
<keyword evidence="14" id="KW-0812">Transmembrane</keyword>
<dbReference type="GO" id="GO:0005789">
    <property type="term" value="C:endoplasmic reticulum membrane"/>
    <property type="evidence" value="ECO:0007669"/>
    <property type="project" value="TreeGrafter"/>
</dbReference>
<keyword evidence="5" id="KW-0256">Endoplasmic reticulum</keyword>
<evidence type="ECO:0000256" key="2">
    <source>
        <dbReference type="ARBA" id="ARBA00004760"/>
    </source>
</evidence>
<evidence type="ECO:0000256" key="10">
    <source>
        <dbReference type="ARBA" id="ARBA00026112"/>
    </source>
</evidence>
<keyword evidence="15" id="KW-0732">Signal</keyword>
<comment type="catalytic activity">
    <reaction evidence="12">
        <text>sphinganine + NADP(+) = 3-oxosphinganine + NADPH + H(+)</text>
        <dbReference type="Rhea" id="RHEA:22640"/>
        <dbReference type="ChEBI" id="CHEBI:15378"/>
        <dbReference type="ChEBI" id="CHEBI:57783"/>
        <dbReference type="ChEBI" id="CHEBI:57817"/>
        <dbReference type="ChEBI" id="CHEBI:58299"/>
        <dbReference type="ChEBI" id="CHEBI:58349"/>
        <dbReference type="EC" id="1.1.1.102"/>
    </reaction>
    <physiologicalReaction direction="right-to-left" evidence="12">
        <dbReference type="Rhea" id="RHEA:22642"/>
    </physiologicalReaction>
</comment>
<evidence type="ECO:0000256" key="11">
    <source>
        <dbReference type="ARBA" id="ARBA00044737"/>
    </source>
</evidence>
<dbReference type="EC" id="1.1.1.102" evidence="10"/>
<evidence type="ECO:0000256" key="9">
    <source>
        <dbReference type="ARBA" id="ARBA00023098"/>
    </source>
</evidence>
<dbReference type="AlphaFoldDB" id="A0A9P0FLM5"/>
<dbReference type="InterPro" id="IPR002347">
    <property type="entry name" value="SDR_fam"/>
</dbReference>
<evidence type="ECO:0000256" key="8">
    <source>
        <dbReference type="ARBA" id="ARBA00023002"/>
    </source>
</evidence>
<evidence type="ECO:0000256" key="6">
    <source>
        <dbReference type="ARBA" id="ARBA00022857"/>
    </source>
</evidence>
<feature type="chain" id="PRO_5040224921" description="3-dehydrosphinganine reductase" evidence="15">
    <location>
        <begin position="18"/>
        <end position="325"/>
    </location>
</feature>
<comment type="similarity">
    <text evidence="4">Belongs to the short-chain dehydrogenases/reductases (SDR) family.</text>
</comment>
<keyword evidence="14" id="KW-0472">Membrane</keyword>
<dbReference type="SUPFAM" id="SSF51735">
    <property type="entry name" value="NAD(P)-binding Rossmann-fold domains"/>
    <property type="match status" value="1"/>
</dbReference>
<dbReference type="GO" id="GO:0047560">
    <property type="term" value="F:3-dehydrosphinganine reductase activity"/>
    <property type="evidence" value="ECO:0007669"/>
    <property type="project" value="UniProtKB-EC"/>
</dbReference>
<sequence length="325" mass="35679">MFLFVLLPVMIVTGIYKLIVKNNRKSIEGKHVVVTGGSSGIGKAVAVMAAKEGANVTILARNLEKLTEAEEEIKKACINNDQIISKVSVDVSNYEAVENNLCEIEETVAPIYMLINCAGMAICGVVEEYTIADIKKIIDVNYLGTLYPIKAIIPKFKERKEGIVVLTASQVALMGMYGYSVYSSVKFALRGLAESLYQEVKPYGIGVTLSLPPDTDTPGFENENKSKPLETKLLSENGGLHQPETVAKKLLDDALTGKFFSYIGFESFILTTLCVGMSPIMSVFDTILQIIILGPLRAIGCFYINKFDKIILDCYKEKSLTKKSQ</sequence>
<feature type="transmembrane region" description="Helical" evidence="14">
    <location>
        <begin position="259"/>
        <end position="281"/>
    </location>
</feature>
<evidence type="ECO:0000256" key="7">
    <source>
        <dbReference type="ARBA" id="ARBA00022919"/>
    </source>
</evidence>
<keyword evidence="14" id="KW-1133">Transmembrane helix</keyword>
<reference evidence="16" key="1">
    <citation type="submission" date="2021-12" db="EMBL/GenBank/DDBJ databases">
        <authorList>
            <person name="King R."/>
        </authorList>
    </citation>
    <scope>NUCLEOTIDE SEQUENCE</scope>
</reference>
<dbReference type="Proteomes" id="UP001154078">
    <property type="component" value="Chromosome 8"/>
</dbReference>
<keyword evidence="17" id="KW-1185">Reference proteome</keyword>
<feature type="transmembrane region" description="Helical" evidence="14">
    <location>
        <begin position="162"/>
        <end position="182"/>
    </location>
</feature>
<dbReference type="InterPro" id="IPR045022">
    <property type="entry name" value="KDSR-like"/>
</dbReference>
<comment type="pathway">
    <text evidence="2">Lipid metabolism; sphingolipid metabolism.</text>
</comment>
<evidence type="ECO:0000256" key="1">
    <source>
        <dbReference type="ARBA" id="ARBA00004240"/>
    </source>
</evidence>
<dbReference type="Pfam" id="PF00106">
    <property type="entry name" value="adh_short"/>
    <property type="match status" value="1"/>
</dbReference>
<accession>A0A9P0FLM5</accession>
<dbReference type="PANTHER" id="PTHR43550:SF3">
    <property type="entry name" value="3-KETODIHYDROSPHINGOSINE REDUCTASE"/>
    <property type="match status" value="1"/>
</dbReference>
<protein>
    <recommendedName>
        <fullName evidence="10">3-dehydrosphinganine reductase</fullName>
        <ecNumber evidence="10">1.1.1.102</ecNumber>
    </recommendedName>
</protein>
<gene>
    <name evidence="16" type="ORF">MELIAE_LOCUS11244</name>
</gene>
<dbReference type="GO" id="GO:0006666">
    <property type="term" value="P:3-keto-sphinganine metabolic process"/>
    <property type="evidence" value="ECO:0007669"/>
    <property type="project" value="InterPro"/>
</dbReference>
<keyword evidence="13" id="KW-0175">Coiled coil</keyword>
<dbReference type="GO" id="GO:0030148">
    <property type="term" value="P:sphingolipid biosynthetic process"/>
    <property type="evidence" value="ECO:0007669"/>
    <property type="project" value="InterPro"/>
</dbReference>
<dbReference type="Gene3D" id="3.40.50.720">
    <property type="entry name" value="NAD(P)-binding Rossmann-like Domain"/>
    <property type="match status" value="1"/>
</dbReference>
<evidence type="ECO:0000256" key="4">
    <source>
        <dbReference type="ARBA" id="ARBA00006484"/>
    </source>
</evidence>
<comment type="function">
    <text evidence="11">Catalyzes the reduction of 3'-oxosphinganine (3-ketodihydrosphingosine/KDS) to sphinganine (dihydrosphingosine/DHS), the second step of de novo sphingolipid biosynthesis.</text>
</comment>
<dbReference type="PANTHER" id="PTHR43550">
    <property type="entry name" value="3-KETODIHYDROSPHINGOSINE REDUCTASE"/>
    <property type="match status" value="1"/>
</dbReference>
<evidence type="ECO:0000256" key="3">
    <source>
        <dbReference type="ARBA" id="ARBA00004991"/>
    </source>
</evidence>
<dbReference type="FunFam" id="3.40.50.720:FF:000165">
    <property type="entry name" value="3-ketodihydrosphingosine reductase"/>
    <property type="match status" value="1"/>
</dbReference>
<comment type="pathway">
    <text evidence="3">Sphingolipid metabolism.</text>
</comment>
<dbReference type="OrthoDB" id="37659at2759"/>
<evidence type="ECO:0000313" key="17">
    <source>
        <dbReference type="Proteomes" id="UP001154078"/>
    </source>
</evidence>
<dbReference type="EMBL" id="OV121139">
    <property type="protein sequence ID" value="CAH0561983.1"/>
    <property type="molecule type" value="Genomic_DNA"/>
</dbReference>
<comment type="subcellular location">
    <subcellularLocation>
        <location evidence="1">Endoplasmic reticulum</location>
    </subcellularLocation>
</comment>
<name>A0A9P0FLM5_BRAAE</name>
<proteinExistence type="inferred from homology"/>
<feature type="transmembrane region" description="Helical" evidence="14">
    <location>
        <begin position="287"/>
        <end position="305"/>
    </location>
</feature>
<evidence type="ECO:0000313" key="16">
    <source>
        <dbReference type="EMBL" id="CAH0561983.1"/>
    </source>
</evidence>
<dbReference type="PRINTS" id="PR00081">
    <property type="entry name" value="GDHRDH"/>
</dbReference>
<feature type="signal peptide" evidence="15">
    <location>
        <begin position="1"/>
        <end position="17"/>
    </location>
</feature>
<keyword evidence="6" id="KW-0521">NADP</keyword>
<evidence type="ECO:0000256" key="15">
    <source>
        <dbReference type="SAM" id="SignalP"/>
    </source>
</evidence>